<feature type="compositionally biased region" description="Basic and acidic residues" evidence="1">
    <location>
        <begin position="224"/>
        <end position="234"/>
    </location>
</feature>
<sequence length="290" mass="32659">MNQLTTDWVRIATEGQTFRNVPIERQWLVDIAETYEVETYGARIWPDHRRWYGAWGDVLGVKTEEQDGKLRLFAKLKPNTQLIFANEQDQKVFTSIEVDPNFAQSGKAYLTGLGVTDEPASLGTERLKFSTKERFDTHQYGAPEQLVISYPTIESEEEPKQEKHLYRILKNFFKSNSPELASAPLEEDPMNAEQFKQISDKLDGLGNKVTDLEGKVETFSTKPAEVKPEGKPEPEEATGITGEQFATLLEKVSGIADKTDKLTNDFAALKQETPEQEPDPAGQGESFIVV</sequence>
<feature type="region of interest" description="Disordered" evidence="1">
    <location>
        <begin position="221"/>
        <end position="240"/>
    </location>
</feature>
<dbReference type="RefSeq" id="WP_144040997.1">
    <property type="nucleotide sequence ID" value="NZ_BMPL01000011.1"/>
</dbReference>
<dbReference type="Proteomes" id="UP000318126">
    <property type="component" value="Unassembled WGS sequence"/>
</dbReference>
<reference evidence="3" key="1">
    <citation type="submission" date="2019-07" db="EMBL/GenBank/DDBJ databases">
        <title>Shewanella sp. YLB-08 draft genomic sequence.</title>
        <authorList>
            <person name="Yu L."/>
        </authorList>
    </citation>
    <scope>NUCLEOTIDE SEQUENCE [LARGE SCALE GENOMIC DNA]</scope>
    <source>
        <strain evidence="3">JCM 20706</strain>
    </source>
</reference>
<comment type="caution">
    <text evidence="2">The sequence shown here is derived from an EMBL/GenBank/DDBJ whole genome shotgun (WGS) entry which is preliminary data.</text>
</comment>
<evidence type="ECO:0000313" key="3">
    <source>
        <dbReference type="Proteomes" id="UP000318126"/>
    </source>
</evidence>
<accession>A0A553JMA9</accession>
<evidence type="ECO:0000256" key="1">
    <source>
        <dbReference type="SAM" id="MobiDB-lite"/>
    </source>
</evidence>
<dbReference type="Pfam" id="PF05929">
    <property type="entry name" value="Phage_GPO"/>
    <property type="match status" value="1"/>
</dbReference>
<feature type="region of interest" description="Disordered" evidence="1">
    <location>
        <begin position="270"/>
        <end position="290"/>
    </location>
</feature>
<proteinExistence type="predicted"/>
<dbReference type="EMBL" id="VKGK01000018">
    <property type="protein sequence ID" value="TRY13551.1"/>
    <property type="molecule type" value="Genomic_DNA"/>
</dbReference>
<name>A0A553JMA9_SHEHA</name>
<gene>
    <name evidence="2" type="ORF">FN961_15030</name>
</gene>
<dbReference type="InterPro" id="IPR009228">
    <property type="entry name" value="Capsid_scaffold_GpO"/>
</dbReference>
<dbReference type="AlphaFoldDB" id="A0A553JMA9"/>
<evidence type="ECO:0000313" key="2">
    <source>
        <dbReference type="EMBL" id="TRY13551.1"/>
    </source>
</evidence>
<dbReference type="OrthoDB" id="5625143at2"/>
<protein>
    <submittedName>
        <fullName evidence="2">Capsid protein</fullName>
    </submittedName>
</protein>
<organism evidence="2 3">
    <name type="scientific">Shewanella hanedai</name>
    <name type="common">Alteromonas hanedai</name>
    <dbReference type="NCBI Taxonomy" id="25"/>
    <lineage>
        <taxon>Bacteria</taxon>
        <taxon>Pseudomonadati</taxon>
        <taxon>Pseudomonadota</taxon>
        <taxon>Gammaproteobacteria</taxon>
        <taxon>Alteromonadales</taxon>
        <taxon>Shewanellaceae</taxon>
        <taxon>Shewanella</taxon>
    </lineage>
</organism>
<keyword evidence="3" id="KW-1185">Reference proteome</keyword>